<dbReference type="Gene3D" id="3.40.50.880">
    <property type="match status" value="1"/>
</dbReference>
<keyword evidence="2" id="KW-1185">Reference proteome</keyword>
<dbReference type="PANTHER" id="PTHR43235:SF1">
    <property type="entry name" value="GLUTAMINE AMIDOTRANSFERASE PB2B2.05-RELATED"/>
    <property type="match status" value="1"/>
</dbReference>
<dbReference type="PROSITE" id="PS51273">
    <property type="entry name" value="GATASE_TYPE_1"/>
    <property type="match status" value="1"/>
</dbReference>
<dbReference type="Proteomes" id="UP001143391">
    <property type="component" value="Unassembled WGS sequence"/>
</dbReference>
<dbReference type="Pfam" id="PF07722">
    <property type="entry name" value="Peptidase_C26"/>
    <property type="match status" value="1"/>
</dbReference>
<accession>A0ABT5YC65</accession>
<sequence length="215" mass="23931">MRIGISQRVEVIPSYGERRDCLDQQWFRFLESLGYTPVPIPNSLSNVAEWLESAGIEGLILSGGNDLAHLPDASNASAERDETEKVLLTVAQQKEWPVLGVCRGLQMMNVWLGGKLTPVSGHAAVRHPVALTGEADPCFHPCREVNSFHNWGIAPTGLAADLTPQLLSPEGDIEAYVHNRLPWFGIMWHPEREAPFAEHDKQLLKRIFRGTPCIH</sequence>
<organism evidence="1 2">
    <name type="scientific">Marinobacter iranensis</name>
    <dbReference type="NCBI Taxonomy" id="2962607"/>
    <lineage>
        <taxon>Bacteria</taxon>
        <taxon>Pseudomonadati</taxon>
        <taxon>Pseudomonadota</taxon>
        <taxon>Gammaproteobacteria</taxon>
        <taxon>Pseudomonadales</taxon>
        <taxon>Marinobacteraceae</taxon>
        <taxon>Marinobacter</taxon>
    </lineage>
</organism>
<dbReference type="InterPro" id="IPR044668">
    <property type="entry name" value="PuuD-like"/>
</dbReference>
<dbReference type="SUPFAM" id="SSF52317">
    <property type="entry name" value="Class I glutamine amidotransferase-like"/>
    <property type="match status" value="1"/>
</dbReference>
<evidence type="ECO:0000313" key="2">
    <source>
        <dbReference type="Proteomes" id="UP001143391"/>
    </source>
</evidence>
<name>A0ABT5YC65_9GAMM</name>
<evidence type="ECO:0000313" key="1">
    <source>
        <dbReference type="EMBL" id="MDF0751254.1"/>
    </source>
</evidence>
<gene>
    <name evidence="1" type="ORF">NLU14_13570</name>
</gene>
<dbReference type="InterPro" id="IPR011697">
    <property type="entry name" value="Peptidase_C26"/>
</dbReference>
<keyword evidence="1" id="KW-0378">Hydrolase</keyword>
<dbReference type="InterPro" id="IPR029062">
    <property type="entry name" value="Class_I_gatase-like"/>
</dbReference>
<dbReference type="EMBL" id="JANCMW010000008">
    <property type="protein sequence ID" value="MDF0751254.1"/>
    <property type="molecule type" value="Genomic_DNA"/>
</dbReference>
<dbReference type="GO" id="GO:0016787">
    <property type="term" value="F:hydrolase activity"/>
    <property type="evidence" value="ECO:0007669"/>
    <property type="project" value="UniProtKB-KW"/>
</dbReference>
<dbReference type="RefSeq" id="WP_275707410.1">
    <property type="nucleotide sequence ID" value="NZ_JANCMW010000008.1"/>
</dbReference>
<reference evidence="1" key="1">
    <citation type="submission" date="2022-07" db="EMBL/GenBank/DDBJ databases">
        <title>Marinobacter iranensis a new bacterium isolate from a hipersaline lake in Iran.</title>
        <authorList>
            <person name="Mohammad A.M.A."/>
            <person name="Cristina S.-P."/>
            <person name="Antonio V."/>
        </authorList>
    </citation>
    <scope>NUCLEOTIDE SEQUENCE</scope>
    <source>
        <strain evidence="1">71-i</strain>
    </source>
</reference>
<comment type="caution">
    <text evidence="1">The sequence shown here is derived from an EMBL/GenBank/DDBJ whole genome shotgun (WGS) entry which is preliminary data.</text>
</comment>
<dbReference type="PANTHER" id="PTHR43235">
    <property type="entry name" value="GLUTAMINE AMIDOTRANSFERASE PB2B2.05-RELATED"/>
    <property type="match status" value="1"/>
</dbReference>
<protein>
    <submittedName>
        <fullName evidence="1">Gamma-glutamyl-gamma-aminobutyrate hydrolase family protein</fullName>
    </submittedName>
</protein>
<proteinExistence type="predicted"/>